<evidence type="ECO:0000313" key="1">
    <source>
        <dbReference type="EMBL" id="KAH3841721.1"/>
    </source>
</evidence>
<dbReference type="Proteomes" id="UP000828390">
    <property type="component" value="Unassembled WGS sequence"/>
</dbReference>
<gene>
    <name evidence="1" type="ORF">DPMN_115195</name>
</gene>
<dbReference type="AlphaFoldDB" id="A0A9D4KME1"/>
<accession>A0A9D4KME1</accession>
<organism evidence="1 2">
    <name type="scientific">Dreissena polymorpha</name>
    <name type="common">Zebra mussel</name>
    <name type="synonym">Mytilus polymorpha</name>
    <dbReference type="NCBI Taxonomy" id="45954"/>
    <lineage>
        <taxon>Eukaryota</taxon>
        <taxon>Metazoa</taxon>
        <taxon>Spiralia</taxon>
        <taxon>Lophotrochozoa</taxon>
        <taxon>Mollusca</taxon>
        <taxon>Bivalvia</taxon>
        <taxon>Autobranchia</taxon>
        <taxon>Heteroconchia</taxon>
        <taxon>Euheterodonta</taxon>
        <taxon>Imparidentia</taxon>
        <taxon>Neoheterodontei</taxon>
        <taxon>Myida</taxon>
        <taxon>Dreissenoidea</taxon>
        <taxon>Dreissenidae</taxon>
        <taxon>Dreissena</taxon>
    </lineage>
</organism>
<reference evidence="1" key="1">
    <citation type="journal article" date="2019" name="bioRxiv">
        <title>The Genome of the Zebra Mussel, Dreissena polymorpha: A Resource for Invasive Species Research.</title>
        <authorList>
            <person name="McCartney M.A."/>
            <person name="Auch B."/>
            <person name="Kono T."/>
            <person name="Mallez S."/>
            <person name="Zhang Y."/>
            <person name="Obille A."/>
            <person name="Becker A."/>
            <person name="Abrahante J.E."/>
            <person name="Garbe J."/>
            <person name="Badalamenti J.P."/>
            <person name="Herman A."/>
            <person name="Mangelson H."/>
            <person name="Liachko I."/>
            <person name="Sullivan S."/>
            <person name="Sone E.D."/>
            <person name="Koren S."/>
            <person name="Silverstein K.A.T."/>
            <person name="Beckman K.B."/>
            <person name="Gohl D.M."/>
        </authorList>
    </citation>
    <scope>NUCLEOTIDE SEQUENCE</scope>
    <source>
        <strain evidence="1">Duluth1</strain>
        <tissue evidence="1">Whole animal</tissue>
    </source>
</reference>
<protein>
    <submittedName>
        <fullName evidence="1">Uncharacterized protein</fullName>
    </submittedName>
</protein>
<evidence type="ECO:0000313" key="2">
    <source>
        <dbReference type="Proteomes" id="UP000828390"/>
    </source>
</evidence>
<comment type="caution">
    <text evidence="1">The sequence shown here is derived from an EMBL/GenBank/DDBJ whole genome shotgun (WGS) entry which is preliminary data.</text>
</comment>
<name>A0A9D4KME1_DREPO</name>
<sequence length="94" mass="10780">MVSTVDGKNPYTGMHSHFEMFGGRGFSIWDTSNIQAPVFDTEGTLEEYMESFYREVFNTEHVTETSNYSSPEMNRDFSSKFQVRGRIAVVTQTC</sequence>
<keyword evidence="2" id="KW-1185">Reference proteome</keyword>
<reference evidence="1" key="2">
    <citation type="submission" date="2020-11" db="EMBL/GenBank/DDBJ databases">
        <authorList>
            <person name="McCartney M.A."/>
            <person name="Auch B."/>
            <person name="Kono T."/>
            <person name="Mallez S."/>
            <person name="Becker A."/>
            <person name="Gohl D.M."/>
            <person name="Silverstein K.A.T."/>
            <person name="Koren S."/>
            <person name="Bechman K.B."/>
            <person name="Herman A."/>
            <person name="Abrahante J.E."/>
            <person name="Garbe J."/>
        </authorList>
    </citation>
    <scope>NUCLEOTIDE SEQUENCE</scope>
    <source>
        <strain evidence="1">Duluth1</strain>
        <tissue evidence="1">Whole animal</tissue>
    </source>
</reference>
<dbReference type="EMBL" id="JAIWYP010000004">
    <property type="protein sequence ID" value="KAH3841721.1"/>
    <property type="molecule type" value="Genomic_DNA"/>
</dbReference>
<proteinExistence type="predicted"/>